<dbReference type="Pfam" id="PF21426">
    <property type="entry name" value="GBS104-like_Ig"/>
    <property type="match status" value="1"/>
</dbReference>
<proteinExistence type="predicted"/>
<gene>
    <name evidence="3" type="ORF">SAMN05216544_0563</name>
</gene>
<dbReference type="PROSITE" id="PS50234">
    <property type="entry name" value="VWFA"/>
    <property type="match status" value="1"/>
</dbReference>
<evidence type="ECO:0000313" key="4">
    <source>
        <dbReference type="Proteomes" id="UP000187651"/>
    </source>
</evidence>
<sequence>MIKLVKKSKGKRILSFILTAILVLTTVFGAVGTVALADDVSGGTNETTSSELKLSKKAEPVEGEENTWQITLTALGKNAESTTEVVMVIDTSNSMDGDRLANVKEAAKAAADVLLTNSSTKVSLVTYNYSAEYLGVYEENGEENDKEALKNVISNLSTSAGTNINAGLYEARKRLEKSDADNKYIMLMTDGDPTRSYSINTISVDLSKYYHNGFYLKTKKRVIEPGSSEKVEITYLTNVYDYEVTSLDYNYSIGFDPYNMSNESSNYTLYRAIPEGQNTYNGYTINYAEIHDCCTKAAYYEANLIKNSGIPIYGIGVGFDNMPEVLENISSGAGYAYNAQDDPESIKNVFVDVVGLIRNAAENAVVTDPMGTEFNIVGDATNTSDVTPSQGTISYDEATDTISWNAGTIVEGVTATLTYKVTVDPELFNTMSEDEEYDTNKRTYITYINNQGEAATQDFDIPKVQITKPSLNVRMVEVDDNGAVVQTFSDKYIDVYGNYVDEKTEAAVNVERTITAEEIYEDENDRYDLVGIDVNGVTTTDKTVSVTPTIKKATNKVVIKYKKKTQADVTIKYYKDSINENNKIGADLVLENQTVGTDIELTDKQINNYLPEGYAEPGSVSGATEVSSKSEENIVYVVYSTKADVGYIIEYYKDSTDGEPFEKDEDNSATFETTVTITADEINAKQPDGYKAGTVVGDDTITISANKDENVFKVLYTKDSFDYVIKYYVDEIVEDEESPNYLGVSDTRSAEFGSTISGLTSEDLNAKKPEGYKDGVIKTATLTITSNEANNVIKVLYTKDSFDYVIKYYVDEIKDDEDHYLGESTTRSAEFGSTISELTSEDLNDKKPEPVAGYQDGTTNNLPLVITTDATANVIKVLYLREVIGYDILYYVDEVSGDPIQTVSVDASFGDAIDVSDALNAYKPEAGYLDGEVQPGSATEVTEVRDNNKVIILYKKGSYPYTVKYYKDEIDEEGNNLLGTEEHDPEEFGTVINAAGVNVTSFKPDGYEDGIVVSGDLTITANVEENVINVVYSTKSDVDYTIEYYKQVYVEGTDTIKEEMIVDPITGTAKFETPIEYIQSNGTTRFATTGETDKLTVDIGVYLETGYKTEVLVTGPEGDKLGLEDNTIKIVYQIEKYTITTEYYFDDEIDDSKTTTTDQYYDTTIDEVTPEEIAGYEVDRIEYPDSDTLTDDVTIKVYYKKIVEPEIAADEDEVLPPTPELEPEIAADEEIVEEVAADITQTGDTNNMIIYFIAIMLSAGCLAITGNKYFKKED</sequence>
<dbReference type="Gene3D" id="3.40.50.410">
    <property type="entry name" value="von Willebrand factor, type A domain"/>
    <property type="match status" value="1"/>
</dbReference>
<evidence type="ECO:0000256" key="1">
    <source>
        <dbReference type="SAM" id="Phobius"/>
    </source>
</evidence>
<keyword evidence="4" id="KW-1185">Reference proteome</keyword>
<accession>A0A1G9U080</accession>
<organism evidence="3 4">
    <name type="scientific">Lachnospira pectinoschiza</name>
    <dbReference type="NCBI Taxonomy" id="28052"/>
    <lineage>
        <taxon>Bacteria</taxon>
        <taxon>Bacillati</taxon>
        <taxon>Bacillota</taxon>
        <taxon>Clostridia</taxon>
        <taxon>Lachnospirales</taxon>
        <taxon>Lachnospiraceae</taxon>
        <taxon>Lachnospira</taxon>
    </lineage>
</organism>
<keyword evidence="1" id="KW-0812">Transmembrane</keyword>
<dbReference type="RefSeq" id="WP_074520816.1">
    <property type="nucleotide sequence ID" value="NZ_FNHZ01000001.1"/>
</dbReference>
<dbReference type="InterPro" id="IPR049319">
    <property type="entry name" value="GBS104-like_Ig"/>
</dbReference>
<dbReference type="Gene3D" id="2.60.40.1170">
    <property type="entry name" value="Mu homology domain, subdomain B"/>
    <property type="match status" value="1"/>
</dbReference>
<dbReference type="InterPro" id="IPR002035">
    <property type="entry name" value="VWF_A"/>
</dbReference>
<evidence type="ECO:0000259" key="2">
    <source>
        <dbReference type="PROSITE" id="PS50234"/>
    </source>
</evidence>
<feature type="transmembrane region" description="Helical" evidence="1">
    <location>
        <begin position="1248"/>
        <end position="1270"/>
    </location>
</feature>
<dbReference type="Pfam" id="PF00092">
    <property type="entry name" value="VWA"/>
    <property type="match status" value="1"/>
</dbReference>
<dbReference type="SUPFAM" id="SSF53300">
    <property type="entry name" value="vWA-like"/>
    <property type="match status" value="1"/>
</dbReference>
<dbReference type="InterPro" id="IPR051266">
    <property type="entry name" value="CLCR"/>
</dbReference>
<evidence type="ECO:0000313" key="3">
    <source>
        <dbReference type="EMBL" id="SDM53336.1"/>
    </source>
</evidence>
<keyword evidence="1" id="KW-1133">Transmembrane helix</keyword>
<reference evidence="4" key="1">
    <citation type="submission" date="2016-10" db="EMBL/GenBank/DDBJ databases">
        <authorList>
            <person name="Varghese N."/>
            <person name="Submissions S."/>
        </authorList>
    </citation>
    <scope>NUCLEOTIDE SEQUENCE [LARGE SCALE GENOMIC DNA]</scope>
    <source>
        <strain evidence="4">M83</strain>
    </source>
</reference>
<name>A0A1G9U080_9FIRM</name>
<dbReference type="InterPro" id="IPR036465">
    <property type="entry name" value="vWFA_dom_sf"/>
</dbReference>
<dbReference type="PANTHER" id="PTHR10579">
    <property type="entry name" value="CALCIUM-ACTIVATED CHLORIDE CHANNEL REGULATOR"/>
    <property type="match status" value="1"/>
</dbReference>
<dbReference type="PANTHER" id="PTHR10579:SF43">
    <property type="entry name" value="ZINC FINGER (C3HC4-TYPE RING FINGER) FAMILY PROTEIN"/>
    <property type="match status" value="1"/>
</dbReference>
<keyword evidence="1" id="KW-0472">Membrane</keyword>
<dbReference type="OrthoDB" id="9802773at2"/>
<dbReference type="Proteomes" id="UP000187651">
    <property type="component" value="Unassembled WGS sequence"/>
</dbReference>
<protein>
    <submittedName>
        <fullName evidence="3">von Willebrand factor type A domain-containing protein</fullName>
    </submittedName>
</protein>
<feature type="domain" description="VWFA" evidence="2">
    <location>
        <begin position="84"/>
        <end position="354"/>
    </location>
</feature>
<dbReference type="SMART" id="SM00327">
    <property type="entry name" value="VWA"/>
    <property type="match status" value="1"/>
</dbReference>
<dbReference type="EMBL" id="FNHZ01000001">
    <property type="protein sequence ID" value="SDM53336.1"/>
    <property type="molecule type" value="Genomic_DNA"/>
</dbReference>
<dbReference type="AlphaFoldDB" id="A0A1G9U080"/>